<evidence type="ECO:0008006" key="5">
    <source>
        <dbReference type="Google" id="ProtNLM"/>
    </source>
</evidence>
<dbReference type="OrthoDB" id="4981298at2"/>
<comment type="caution">
    <text evidence="3">The sequence shown here is derived from an EMBL/GenBank/DDBJ whole genome shotgun (WGS) entry which is preliminary data.</text>
</comment>
<dbReference type="PANTHER" id="PTHR35333:SF4">
    <property type="entry name" value="SLR0121 PROTEIN"/>
    <property type="match status" value="1"/>
</dbReference>
<feature type="signal peptide" evidence="2">
    <location>
        <begin position="1"/>
        <end position="28"/>
    </location>
</feature>
<dbReference type="SUPFAM" id="SSF56601">
    <property type="entry name" value="beta-lactamase/transpeptidase-like"/>
    <property type="match status" value="1"/>
</dbReference>
<dbReference type="RefSeq" id="WP_110340217.1">
    <property type="nucleotide sequence ID" value="NZ_MASU01000009.1"/>
</dbReference>
<keyword evidence="2" id="KW-0732">Signal</keyword>
<dbReference type="GO" id="GO:0030655">
    <property type="term" value="P:beta-lactam antibiotic catabolic process"/>
    <property type="evidence" value="ECO:0007669"/>
    <property type="project" value="InterPro"/>
</dbReference>
<evidence type="ECO:0000313" key="4">
    <source>
        <dbReference type="Proteomes" id="UP000247892"/>
    </source>
</evidence>
<reference evidence="3 4" key="1">
    <citation type="submission" date="2016-07" db="EMBL/GenBank/DDBJ databases">
        <title>Draft genome sequence of Prauserella sp. YIM 121212, isolated from alkaline soil.</title>
        <authorList>
            <person name="Ruckert C."/>
            <person name="Albersmeier A."/>
            <person name="Jiang C.-L."/>
            <person name="Jiang Y."/>
            <person name="Kalinowski J."/>
            <person name="Schneider O."/>
            <person name="Winkler A."/>
            <person name="Zotchev S.B."/>
        </authorList>
    </citation>
    <scope>NUCLEOTIDE SEQUENCE [LARGE SCALE GENOMIC DNA]</scope>
    <source>
        <strain evidence="3 4">YIM 121212</strain>
    </source>
</reference>
<feature type="region of interest" description="Disordered" evidence="1">
    <location>
        <begin position="29"/>
        <end position="64"/>
    </location>
</feature>
<evidence type="ECO:0000256" key="2">
    <source>
        <dbReference type="SAM" id="SignalP"/>
    </source>
</evidence>
<dbReference type="EMBL" id="MASU01000009">
    <property type="protein sequence ID" value="PXY28743.1"/>
    <property type="molecule type" value="Genomic_DNA"/>
</dbReference>
<feature type="compositionally biased region" description="Low complexity" evidence="1">
    <location>
        <begin position="50"/>
        <end position="61"/>
    </location>
</feature>
<gene>
    <name evidence="3" type="ORF">BA062_23150</name>
</gene>
<dbReference type="InterPro" id="IPR000871">
    <property type="entry name" value="Beta-lactam_class-A"/>
</dbReference>
<dbReference type="InterPro" id="IPR012338">
    <property type="entry name" value="Beta-lactam/transpept-like"/>
</dbReference>
<evidence type="ECO:0000256" key="1">
    <source>
        <dbReference type="SAM" id="MobiDB-lite"/>
    </source>
</evidence>
<protein>
    <recommendedName>
        <fullName evidence="5">Beta-lactamase class A</fullName>
    </recommendedName>
</protein>
<keyword evidence="4" id="KW-1185">Reference proteome</keyword>
<proteinExistence type="predicted"/>
<name>A0A318LKW7_9PSEU</name>
<dbReference type="GO" id="GO:0008800">
    <property type="term" value="F:beta-lactamase activity"/>
    <property type="evidence" value="ECO:0007669"/>
    <property type="project" value="InterPro"/>
</dbReference>
<dbReference type="PANTHER" id="PTHR35333">
    <property type="entry name" value="BETA-LACTAMASE"/>
    <property type="match status" value="1"/>
</dbReference>
<feature type="chain" id="PRO_5016425887" description="Beta-lactamase class A" evidence="2">
    <location>
        <begin position="29"/>
        <end position="309"/>
    </location>
</feature>
<organism evidence="3 4">
    <name type="scientific">Prauserella flavalba</name>
    <dbReference type="NCBI Taxonomy" id="1477506"/>
    <lineage>
        <taxon>Bacteria</taxon>
        <taxon>Bacillati</taxon>
        <taxon>Actinomycetota</taxon>
        <taxon>Actinomycetes</taxon>
        <taxon>Pseudonocardiales</taxon>
        <taxon>Pseudonocardiaceae</taxon>
        <taxon>Prauserella</taxon>
    </lineage>
</organism>
<dbReference type="Gene3D" id="3.40.710.10">
    <property type="entry name" value="DD-peptidase/beta-lactamase superfamily"/>
    <property type="match status" value="1"/>
</dbReference>
<dbReference type="AlphaFoldDB" id="A0A318LKW7"/>
<sequence>MKRRAIGLSALAAGLVATVITVSAVTRADTVASPEPEAPTRAPVTEEAFTRPPLTPTTEAPAPERERAELARAVSGAVTAVVPGTRIGLAVHDRLTDSMLTSLNADAQFYTASVVKLLIATEVLREADWQVPGGAEREELHAMLAGSADGVASALWGAYGGTEIDRNVAELMGLTGTSPPREPGQWELTRMSARDVVTVYEYLDDELPRPASDFVLSALADARRVAVDGFDQYFGIPAVLPDGEWAVKQGWMEVRDGLVLNTTGIVGSDQRYIVSLLAHLPGGTGFAEARTALTAGVAALAPSLEEQAG</sequence>
<accession>A0A318LKW7</accession>
<dbReference type="Proteomes" id="UP000247892">
    <property type="component" value="Unassembled WGS sequence"/>
</dbReference>
<evidence type="ECO:0000313" key="3">
    <source>
        <dbReference type="EMBL" id="PXY28743.1"/>
    </source>
</evidence>
<dbReference type="GO" id="GO:0046677">
    <property type="term" value="P:response to antibiotic"/>
    <property type="evidence" value="ECO:0007669"/>
    <property type="project" value="InterPro"/>
</dbReference>